<protein>
    <submittedName>
        <fullName evidence="1">Uncharacterized protein</fullName>
    </submittedName>
</protein>
<proteinExistence type="predicted"/>
<gene>
    <name evidence="1" type="ORF">GCM10009430_42160</name>
</gene>
<accession>A0ABP3UD30</accession>
<name>A0ABP3UD30_9FLAO</name>
<sequence>MFKSRLSSKKYSTMKFNQLSKKEQEIRNYLFTDAFAGFVGIGFCTSVVNTTPPKMPSADSNKILEKALDLMNTSFRKAFITDSYTSHIVGIS</sequence>
<evidence type="ECO:0000313" key="2">
    <source>
        <dbReference type="Proteomes" id="UP001501758"/>
    </source>
</evidence>
<evidence type="ECO:0000313" key="1">
    <source>
        <dbReference type="EMBL" id="GAA0730715.1"/>
    </source>
</evidence>
<comment type="caution">
    <text evidence="1">The sequence shown here is derived from an EMBL/GenBank/DDBJ whole genome shotgun (WGS) entry which is preliminary data.</text>
</comment>
<dbReference type="EMBL" id="BAAAGE010000005">
    <property type="protein sequence ID" value="GAA0730715.1"/>
    <property type="molecule type" value="Genomic_DNA"/>
</dbReference>
<reference evidence="2" key="1">
    <citation type="journal article" date="2019" name="Int. J. Syst. Evol. Microbiol.">
        <title>The Global Catalogue of Microorganisms (GCM) 10K type strain sequencing project: providing services to taxonomists for standard genome sequencing and annotation.</title>
        <authorList>
            <consortium name="The Broad Institute Genomics Platform"/>
            <consortium name="The Broad Institute Genome Sequencing Center for Infectious Disease"/>
            <person name="Wu L."/>
            <person name="Ma J."/>
        </authorList>
    </citation>
    <scope>NUCLEOTIDE SEQUENCE [LARGE SCALE GENOMIC DNA]</scope>
    <source>
        <strain evidence="2">JCM 15974</strain>
    </source>
</reference>
<dbReference type="Proteomes" id="UP001501758">
    <property type="component" value="Unassembled WGS sequence"/>
</dbReference>
<keyword evidence="2" id="KW-1185">Reference proteome</keyword>
<organism evidence="1 2">
    <name type="scientific">Aquimarina litoralis</name>
    <dbReference type="NCBI Taxonomy" id="584605"/>
    <lineage>
        <taxon>Bacteria</taxon>
        <taxon>Pseudomonadati</taxon>
        <taxon>Bacteroidota</taxon>
        <taxon>Flavobacteriia</taxon>
        <taxon>Flavobacteriales</taxon>
        <taxon>Flavobacteriaceae</taxon>
        <taxon>Aquimarina</taxon>
    </lineage>
</organism>